<dbReference type="Proteomes" id="UP000662888">
    <property type="component" value="Chromosome"/>
</dbReference>
<accession>A0AA49A5R2</accession>
<reference evidence="2 3" key="1">
    <citation type="submission" date="2020-11" db="EMBL/GenBank/DDBJ databases">
        <authorList>
            <person name="Sun Q."/>
        </authorList>
    </citation>
    <scope>NUCLEOTIDE SEQUENCE [LARGE SCALE GENOMIC DNA]</scope>
    <source>
        <strain evidence="2 3">P8398</strain>
    </source>
</reference>
<evidence type="ECO:0000313" key="3">
    <source>
        <dbReference type="Proteomes" id="UP000662888"/>
    </source>
</evidence>
<evidence type="ECO:0000313" key="2">
    <source>
        <dbReference type="EMBL" id="QPI47733.1"/>
    </source>
</evidence>
<evidence type="ECO:0000256" key="1">
    <source>
        <dbReference type="SAM" id="SignalP"/>
    </source>
</evidence>
<gene>
    <name evidence="2" type="ORF">IV454_19355</name>
</gene>
<sequence>MKILSSLLWMRVTHALVIALAASLAHAQPIVPAEPGAFLMFLCQASDNSAAPHAPAYYQELFDPANPDMLDAYFKEMSFGKVSVKGSRVFGWFRLNVNSADLKARSNPTRHLTLAECIDAGVASLKAQGTPVDPSQWAGTIAIINVETDAGSVGNGIVGNAGEVIAFFQHEMIHAMGLNRHTHNLPDNAADDHVWGAPIQDVYNDPWDIMSFNRGQRSYQPPGGTHGFAGPTLNMAYRSLLNWVPAGRIANNLVTSDRGRKITTYNLIPVSEPQRPGTMAVVVALPGDVRYLVEYHRSTGYDRAVVRNEVVVREWRADQDTYLVRQTNGHIGYFAGEAPFIDTKNSLSITVQSMGSNGDTATVSVNTRLNKRQECQAQCRRTRDQCISDSRLPGHKRVQQCVREYAECLRGCSNLIDP</sequence>
<keyword evidence="3" id="KW-1185">Reference proteome</keyword>
<name>A0AA49A5R2_9BURK</name>
<keyword evidence="1" id="KW-0732">Signal</keyword>
<feature type="signal peptide" evidence="1">
    <location>
        <begin position="1"/>
        <end position="27"/>
    </location>
</feature>
<proteinExistence type="predicted"/>
<organism evidence="2 3">
    <name type="scientific">Massilia antarctica</name>
    <dbReference type="NCBI Taxonomy" id="2765360"/>
    <lineage>
        <taxon>Bacteria</taxon>
        <taxon>Pseudomonadati</taxon>
        <taxon>Pseudomonadota</taxon>
        <taxon>Betaproteobacteria</taxon>
        <taxon>Burkholderiales</taxon>
        <taxon>Oxalobacteraceae</taxon>
        <taxon>Telluria group</taxon>
        <taxon>Massilia</taxon>
    </lineage>
</organism>
<dbReference type="EMBL" id="CP065053">
    <property type="protein sequence ID" value="QPI47733.1"/>
    <property type="molecule type" value="Genomic_DNA"/>
</dbReference>
<feature type="chain" id="PRO_5045113751" evidence="1">
    <location>
        <begin position="28"/>
        <end position="418"/>
    </location>
</feature>
<protein>
    <submittedName>
        <fullName evidence="2">Uncharacterized protein</fullName>
    </submittedName>
</protein>
<dbReference type="RefSeq" id="WP_206087409.1">
    <property type="nucleotide sequence ID" value="NZ_CP065053.1"/>
</dbReference>